<sequence>MFCANVIGIAGSSLSFVLLFTGILTDFWLVNFGVGLTHEGLWQICSKDICSKIAGLRFIEATRALLIISMSFLTFAMLSSCLSFKNFSIGKITCALIAALMEFLAVLFLITGMSVYTGETAYQVNNNSYNYQWSFYLCWTATLTTLTAGISHVLAHKVSPQPGYESV</sequence>
<comment type="subcellular location">
    <subcellularLocation>
        <location evidence="1">Membrane</location>
        <topology evidence="1">Multi-pass membrane protein</topology>
    </subcellularLocation>
</comment>
<dbReference type="Gene3D" id="1.20.140.150">
    <property type="match status" value="1"/>
</dbReference>
<dbReference type="Pfam" id="PF00822">
    <property type="entry name" value="PMP22_Claudin"/>
    <property type="match status" value="1"/>
</dbReference>
<evidence type="ECO:0000256" key="5">
    <source>
        <dbReference type="SAM" id="Phobius"/>
    </source>
</evidence>
<dbReference type="GO" id="GO:0005886">
    <property type="term" value="C:plasma membrane"/>
    <property type="evidence" value="ECO:0007669"/>
    <property type="project" value="TreeGrafter"/>
</dbReference>
<evidence type="ECO:0000313" key="7">
    <source>
        <dbReference type="Proteomes" id="UP001295444"/>
    </source>
</evidence>
<reference evidence="6" key="1">
    <citation type="submission" date="2022-03" db="EMBL/GenBank/DDBJ databases">
        <authorList>
            <person name="Alioto T."/>
            <person name="Alioto T."/>
            <person name="Gomez Garrido J."/>
        </authorList>
    </citation>
    <scope>NUCLEOTIDE SEQUENCE</scope>
</reference>
<gene>
    <name evidence="6" type="ORF">PECUL_23A026145</name>
</gene>
<keyword evidence="4 5" id="KW-0472">Membrane</keyword>
<dbReference type="EMBL" id="OW240921">
    <property type="protein sequence ID" value="CAH2318663.1"/>
    <property type="molecule type" value="Genomic_DNA"/>
</dbReference>
<feature type="transmembrane region" description="Helical" evidence="5">
    <location>
        <begin position="133"/>
        <end position="155"/>
    </location>
</feature>
<keyword evidence="3 5" id="KW-1133">Transmembrane helix</keyword>
<feature type="transmembrane region" description="Helical" evidence="5">
    <location>
        <begin position="64"/>
        <end position="82"/>
    </location>
</feature>
<protein>
    <submittedName>
        <fullName evidence="6">Lens fiber membrane intrinsic -like</fullName>
    </submittedName>
</protein>
<dbReference type="PANTHER" id="PTHR10671:SF108">
    <property type="entry name" value="CLAUDIN FAMILY PROTEIN-RELATED"/>
    <property type="match status" value="1"/>
</dbReference>
<accession>A0AAD1WR19</accession>
<feature type="transmembrane region" description="Helical" evidence="5">
    <location>
        <begin position="7"/>
        <end position="30"/>
    </location>
</feature>
<dbReference type="Proteomes" id="UP001295444">
    <property type="component" value="Chromosome 10"/>
</dbReference>
<keyword evidence="7" id="KW-1185">Reference proteome</keyword>
<dbReference type="InterPro" id="IPR050579">
    <property type="entry name" value="PMP-22/EMP/MP20-like"/>
</dbReference>
<keyword evidence="2 5" id="KW-0812">Transmembrane</keyword>
<evidence type="ECO:0000256" key="4">
    <source>
        <dbReference type="ARBA" id="ARBA00023136"/>
    </source>
</evidence>
<name>A0AAD1WR19_PELCU</name>
<organism evidence="6 7">
    <name type="scientific">Pelobates cultripes</name>
    <name type="common">Western spadefoot toad</name>
    <dbReference type="NCBI Taxonomy" id="61616"/>
    <lineage>
        <taxon>Eukaryota</taxon>
        <taxon>Metazoa</taxon>
        <taxon>Chordata</taxon>
        <taxon>Craniata</taxon>
        <taxon>Vertebrata</taxon>
        <taxon>Euteleostomi</taxon>
        <taxon>Amphibia</taxon>
        <taxon>Batrachia</taxon>
        <taxon>Anura</taxon>
        <taxon>Pelobatoidea</taxon>
        <taxon>Pelobatidae</taxon>
        <taxon>Pelobates</taxon>
    </lineage>
</organism>
<evidence type="ECO:0000256" key="3">
    <source>
        <dbReference type="ARBA" id="ARBA00022989"/>
    </source>
</evidence>
<dbReference type="PANTHER" id="PTHR10671">
    <property type="entry name" value="EPITHELIAL MEMBRANE PROTEIN-RELATED"/>
    <property type="match status" value="1"/>
</dbReference>
<evidence type="ECO:0000313" key="6">
    <source>
        <dbReference type="EMBL" id="CAH2318663.1"/>
    </source>
</evidence>
<dbReference type="AlphaFoldDB" id="A0AAD1WR19"/>
<dbReference type="InterPro" id="IPR004031">
    <property type="entry name" value="PMP22/EMP/MP20/Claudin"/>
</dbReference>
<evidence type="ECO:0000256" key="1">
    <source>
        <dbReference type="ARBA" id="ARBA00004141"/>
    </source>
</evidence>
<feature type="transmembrane region" description="Helical" evidence="5">
    <location>
        <begin position="94"/>
        <end position="113"/>
    </location>
</feature>
<proteinExistence type="predicted"/>
<evidence type="ECO:0000256" key="2">
    <source>
        <dbReference type="ARBA" id="ARBA00022692"/>
    </source>
</evidence>